<dbReference type="Pfam" id="PF22622">
    <property type="entry name" value="MFE-2_hydrat-2_N"/>
    <property type="match status" value="1"/>
</dbReference>
<dbReference type="Proteomes" id="UP001634394">
    <property type="component" value="Unassembled WGS sequence"/>
</dbReference>
<dbReference type="AlphaFoldDB" id="A0ABD3W2W6"/>
<proteinExistence type="inferred from homology"/>
<reference evidence="13 14" key="1">
    <citation type="submission" date="2024-11" db="EMBL/GenBank/DDBJ databases">
        <title>Chromosome-level genome assembly of the freshwater bivalve Anodonta woodiana.</title>
        <authorList>
            <person name="Chen X."/>
        </authorList>
    </citation>
    <scope>NUCLEOTIDE SEQUENCE [LARGE SCALE GENOMIC DNA]</scope>
    <source>
        <strain evidence="13">MN2024</strain>
        <tissue evidence="13">Gills</tissue>
    </source>
</reference>
<dbReference type="InterPro" id="IPR003033">
    <property type="entry name" value="SCP2_sterol-bd_dom"/>
</dbReference>
<dbReference type="CDD" id="cd05353">
    <property type="entry name" value="hydroxyacyl-CoA-like_DH_SDR_c-like"/>
    <property type="match status" value="1"/>
</dbReference>
<evidence type="ECO:0000256" key="10">
    <source>
        <dbReference type="ARBA" id="ARBA00073497"/>
    </source>
</evidence>
<dbReference type="Pfam" id="PF00106">
    <property type="entry name" value="adh_short"/>
    <property type="match status" value="1"/>
</dbReference>
<dbReference type="FunFam" id="3.30.1050.10:FF:000001">
    <property type="entry name" value="Putative Non-specific lipid-transfer protein"/>
    <property type="match status" value="1"/>
</dbReference>
<keyword evidence="7" id="KW-0576">Peroxisome</keyword>
<evidence type="ECO:0000256" key="7">
    <source>
        <dbReference type="ARBA" id="ARBA00023140"/>
    </source>
</evidence>
<dbReference type="InterPro" id="IPR020904">
    <property type="entry name" value="Sc_DH/Rdtase_CS"/>
</dbReference>
<evidence type="ECO:0000256" key="8">
    <source>
        <dbReference type="ARBA" id="ARBA00023235"/>
    </source>
</evidence>
<dbReference type="GO" id="GO:0005777">
    <property type="term" value="C:peroxisome"/>
    <property type="evidence" value="ECO:0007669"/>
    <property type="project" value="UniProtKB-SubCell"/>
</dbReference>
<comment type="similarity">
    <text evidence="3">Belongs to the short-chain dehydrogenases/reductases (SDR) family.</text>
</comment>
<keyword evidence="8" id="KW-0413">Isomerase</keyword>
<dbReference type="FunFam" id="3.40.50.720:FF:000185">
    <property type="entry name" value="peroxisomal multifunctional enzyme type 2"/>
    <property type="match status" value="1"/>
</dbReference>
<dbReference type="Pfam" id="PF01575">
    <property type="entry name" value="MaoC_dehydratas"/>
    <property type="match status" value="1"/>
</dbReference>
<dbReference type="GO" id="GO:0006631">
    <property type="term" value="P:fatty acid metabolic process"/>
    <property type="evidence" value="ECO:0007669"/>
    <property type="project" value="UniProtKB-KW"/>
</dbReference>
<sequence length="741" mass="80093">MAEPLRFDGRVALVTGAGAGIGREYALLFAERGAAVVVNDLGGTFKGEGSSTRAADQVVEEIKAKGGKAVPNYDSVEYGEKLVETALQAFGRIDIIVNNAGIIRDKSFARISDLDWDLIHKVHLRGAFSVTRAAWPHMRKQNYGRIIMTSSASGIYGNFGQANYSSAKLGLVGFSNTLAIEGQKYNIHCNTVAPSAGSRMTETVLPPELVAALKPEYIAPLSVYLCHESCQENGSLFEVGAGWIGKLRWQRTKGAIVREPGKPMTPEQVRDKWNEITDFSNPEYPSSAADSTRLLVNVLRTLDPEGDNNRKSSNPSSSTSKGGIDPEVAKSSNIKPGKFTYGPKEVILYALGVGSSTKEPDYLKFLFEGAEEFCVLPSFAVIPAMISTSGLFLGGIPGLQIDPTKILHGEQYVELFKPIPTSGTLTSYPKVADILDKGSGAVILLNVETFDEKNEKVAFNQFTTFVTRAGGFGGKRNSDAAILPKDPPSRPPDASITEKTSIDQAALYRLSGDRNPLHIDPSFAAMGGFSQPILHGMCTFGFATRHVLKQYADNDVTKIKAIKVRMSKPVLPGETLKTDMWKEGNRVFFQCKVVENGNICLSGSYIDLNETVSAVKVTSTPQASSGLQSDTVFHEMAKQMGSRPGLAQKIGAIYLWNITKDGKQASQWTVDMKSGDGAIYRGEPAQGKADCTITIADGDFAQLVTGKLNAQEAFMKGLLKLKGNIMLAQKLGVLFQEQAKL</sequence>
<feature type="region of interest" description="Disordered" evidence="11">
    <location>
        <begin position="477"/>
        <end position="496"/>
    </location>
</feature>
<dbReference type="SMART" id="SM00822">
    <property type="entry name" value="PKS_KR"/>
    <property type="match status" value="1"/>
</dbReference>
<dbReference type="EMBL" id="JBJQND010000009">
    <property type="protein sequence ID" value="KAL3866951.1"/>
    <property type="molecule type" value="Genomic_DNA"/>
</dbReference>
<dbReference type="Gene3D" id="3.30.1050.10">
    <property type="entry name" value="SCP2 sterol-binding domain"/>
    <property type="match status" value="1"/>
</dbReference>
<dbReference type="InterPro" id="IPR002539">
    <property type="entry name" value="MaoC-like_dom"/>
</dbReference>
<dbReference type="EMBL" id="JBJQND010000009">
    <property type="protein sequence ID" value="KAL3866950.1"/>
    <property type="molecule type" value="Genomic_DNA"/>
</dbReference>
<dbReference type="InterPro" id="IPR036291">
    <property type="entry name" value="NAD(P)-bd_dom_sf"/>
</dbReference>
<dbReference type="GO" id="GO:0018812">
    <property type="term" value="F:3-hydroxyacyl-CoA dehydratase activity"/>
    <property type="evidence" value="ECO:0007669"/>
    <property type="project" value="UniProtKB-ARBA"/>
</dbReference>
<evidence type="ECO:0000256" key="3">
    <source>
        <dbReference type="ARBA" id="ARBA00006484"/>
    </source>
</evidence>
<evidence type="ECO:0000313" key="14">
    <source>
        <dbReference type="Proteomes" id="UP001634394"/>
    </source>
</evidence>
<evidence type="ECO:0000313" key="13">
    <source>
        <dbReference type="EMBL" id="KAL3866950.1"/>
    </source>
</evidence>
<dbReference type="Pfam" id="PF02036">
    <property type="entry name" value="SCP2"/>
    <property type="match status" value="1"/>
</dbReference>
<feature type="region of interest" description="Disordered" evidence="11">
    <location>
        <begin position="303"/>
        <end position="331"/>
    </location>
</feature>
<dbReference type="InterPro" id="IPR054357">
    <property type="entry name" value="MFE-2_N"/>
</dbReference>
<keyword evidence="9" id="KW-0456">Lyase</keyword>
<dbReference type="GO" id="GO:0016853">
    <property type="term" value="F:isomerase activity"/>
    <property type="evidence" value="ECO:0007669"/>
    <property type="project" value="UniProtKB-KW"/>
</dbReference>
<dbReference type="InterPro" id="IPR036527">
    <property type="entry name" value="SCP2_sterol-bd_dom_sf"/>
</dbReference>
<organism evidence="13 14">
    <name type="scientific">Sinanodonta woodiana</name>
    <name type="common">Chinese pond mussel</name>
    <name type="synonym">Anodonta woodiana</name>
    <dbReference type="NCBI Taxonomy" id="1069815"/>
    <lineage>
        <taxon>Eukaryota</taxon>
        <taxon>Metazoa</taxon>
        <taxon>Spiralia</taxon>
        <taxon>Lophotrochozoa</taxon>
        <taxon>Mollusca</taxon>
        <taxon>Bivalvia</taxon>
        <taxon>Autobranchia</taxon>
        <taxon>Heteroconchia</taxon>
        <taxon>Palaeoheterodonta</taxon>
        <taxon>Unionida</taxon>
        <taxon>Unionoidea</taxon>
        <taxon>Unionidae</taxon>
        <taxon>Unioninae</taxon>
        <taxon>Sinanodonta</taxon>
    </lineage>
</organism>
<comment type="caution">
    <text evidence="13">The sequence shown here is derived from an EMBL/GenBank/DDBJ whole genome shotgun (WGS) entry which is preliminary data.</text>
</comment>
<evidence type="ECO:0000256" key="1">
    <source>
        <dbReference type="ARBA" id="ARBA00004275"/>
    </source>
</evidence>
<dbReference type="GO" id="GO:0016491">
    <property type="term" value="F:oxidoreductase activity"/>
    <property type="evidence" value="ECO:0007669"/>
    <property type="project" value="UniProtKB-KW"/>
</dbReference>
<keyword evidence="14" id="KW-1185">Reference proteome</keyword>
<evidence type="ECO:0000259" key="12">
    <source>
        <dbReference type="SMART" id="SM00822"/>
    </source>
</evidence>
<dbReference type="InterPro" id="IPR002347">
    <property type="entry name" value="SDR_fam"/>
</dbReference>
<dbReference type="InterPro" id="IPR057326">
    <property type="entry name" value="KR_dom"/>
</dbReference>
<dbReference type="PRINTS" id="PR00080">
    <property type="entry name" value="SDRFAMILY"/>
</dbReference>
<dbReference type="PANTHER" id="PTHR45024:SF2">
    <property type="entry name" value="SCP2 DOMAIN-CONTAINING PROTEIN"/>
    <property type="match status" value="1"/>
</dbReference>
<evidence type="ECO:0000256" key="11">
    <source>
        <dbReference type="SAM" id="MobiDB-lite"/>
    </source>
</evidence>
<dbReference type="PROSITE" id="PS00061">
    <property type="entry name" value="ADH_SHORT"/>
    <property type="match status" value="1"/>
</dbReference>
<dbReference type="SUPFAM" id="SSF55718">
    <property type="entry name" value="SCP-like"/>
    <property type="match status" value="1"/>
</dbReference>
<evidence type="ECO:0000256" key="4">
    <source>
        <dbReference type="ARBA" id="ARBA00022832"/>
    </source>
</evidence>
<evidence type="ECO:0000256" key="5">
    <source>
        <dbReference type="ARBA" id="ARBA00023002"/>
    </source>
</evidence>
<name>A0ABD3W2W6_SINWO</name>
<dbReference type="Gene3D" id="3.10.129.10">
    <property type="entry name" value="Hotdog Thioesterase"/>
    <property type="match status" value="1"/>
</dbReference>
<dbReference type="InterPro" id="IPR029069">
    <property type="entry name" value="HotDog_dom_sf"/>
</dbReference>
<dbReference type="FunFam" id="3.10.129.10:FF:000013">
    <property type="entry name" value="Peroxisomal multifunctional enzyme type 2"/>
    <property type="match status" value="1"/>
</dbReference>
<accession>A0ABD3W2W6</accession>
<dbReference type="Gene3D" id="1.10.287.4290">
    <property type="match status" value="1"/>
</dbReference>
<keyword evidence="6" id="KW-0443">Lipid metabolism</keyword>
<keyword evidence="4" id="KW-0276">Fatty acid metabolism</keyword>
<keyword evidence="5" id="KW-0560">Oxidoreductase</keyword>
<evidence type="ECO:0000256" key="9">
    <source>
        <dbReference type="ARBA" id="ARBA00023239"/>
    </source>
</evidence>
<dbReference type="PRINTS" id="PR00081">
    <property type="entry name" value="GDHRDH"/>
</dbReference>
<gene>
    <name evidence="13" type="ORF">ACJMK2_044195</name>
</gene>
<dbReference type="SUPFAM" id="SSF51735">
    <property type="entry name" value="NAD(P)-binding Rossmann-fold domains"/>
    <property type="match status" value="1"/>
</dbReference>
<dbReference type="SUPFAM" id="SSF54637">
    <property type="entry name" value="Thioesterase/thiol ester dehydrase-isomerase"/>
    <property type="match status" value="2"/>
</dbReference>
<dbReference type="Gene3D" id="3.40.50.720">
    <property type="entry name" value="NAD(P)-binding Rossmann-like Domain"/>
    <property type="match status" value="1"/>
</dbReference>
<feature type="domain" description="Ketoreductase" evidence="12">
    <location>
        <begin position="10"/>
        <end position="203"/>
    </location>
</feature>
<evidence type="ECO:0000256" key="2">
    <source>
        <dbReference type="ARBA" id="ARBA00005005"/>
    </source>
</evidence>
<dbReference type="PANTHER" id="PTHR45024">
    <property type="entry name" value="DEHYDROGENASES, SHORT CHAIN"/>
    <property type="match status" value="1"/>
</dbReference>
<protein>
    <recommendedName>
        <fullName evidence="10">Peroxisomal multifunctional enzyme type 2</fullName>
    </recommendedName>
</protein>
<comment type="subcellular location">
    <subcellularLocation>
        <location evidence="1">Peroxisome</location>
    </subcellularLocation>
</comment>
<evidence type="ECO:0000256" key="6">
    <source>
        <dbReference type="ARBA" id="ARBA00023098"/>
    </source>
</evidence>
<dbReference type="CDD" id="cd03448">
    <property type="entry name" value="HDE_HSD"/>
    <property type="match status" value="1"/>
</dbReference>
<comment type="pathway">
    <text evidence="2">Lipid metabolism; fatty acid beta-oxidation.</text>
</comment>
<dbReference type="InterPro" id="IPR051687">
    <property type="entry name" value="Peroxisomal_Beta-Oxidation"/>
</dbReference>